<evidence type="ECO:0000313" key="2">
    <source>
        <dbReference type="Proteomes" id="UP000009168"/>
    </source>
</evidence>
<dbReference type="Proteomes" id="UP000009168">
    <property type="component" value="Unassembled WGS sequence"/>
</dbReference>
<sequence>MLAVNHLQIFCLLLNKSHTKQERKTIVYIYYNREGEFELNPHHFYEQNSNFKQFALKILIKNYFAKLELWFRNTIYVC</sequence>
<protein>
    <submittedName>
        <fullName evidence="1">Uncharacterized protein</fullName>
    </submittedName>
</protein>
<name>W7XI97_TETTS</name>
<keyword evidence="2" id="KW-1185">Reference proteome</keyword>
<accession>W7XI97</accession>
<dbReference type="EMBL" id="GG662704">
    <property type="protein sequence ID" value="EWS74436.1"/>
    <property type="molecule type" value="Genomic_DNA"/>
</dbReference>
<organism evidence="1 2">
    <name type="scientific">Tetrahymena thermophila (strain SB210)</name>
    <dbReference type="NCBI Taxonomy" id="312017"/>
    <lineage>
        <taxon>Eukaryota</taxon>
        <taxon>Sar</taxon>
        <taxon>Alveolata</taxon>
        <taxon>Ciliophora</taxon>
        <taxon>Intramacronucleata</taxon>
        <taxon>Oligohymenophorea</taxon>
        <taxon>Hymenostomatida</taxon>
        <taxon>Tetrahymenina</taxon>
        <taxon>Tetrahymenidae</taxon>
        <taxon>Tetrahymena</taxon>
    </lineage>
</organism>
<dbReference type="RefSeq" id="XP_012653013.1">
    <property type="nucleotide sequence ID" value="XM_012797559.1"/>
</dbReference>
<dbReference type="KEGG" id="tet:TTHERM_000075961"/>
<dbReference type="GeneID" id="24437122"/>
<dbReference type="AlphaFoldDB" id="W7XI97"/>
<evidence type="ECO:0000313" key="1">
    <source>
        <dbReference type="EMBL" id="EWS74436.1"/>
    </source>
</evidence>
<dbReference type="InParanoid" id="W7XI97"/>
<gene>
    <name evidence="1" type="ORF">TTHERM_000075961</name>
</gene>
<reference evidence="2" key="1">
    <citation type="journal article" date="2006" name="PLoS Biol.">
        <title>Macronuclear genome sequence of the ciliate Tetrahymena thermophila, a model eukaryote.</title>
        <authorList>
            <person name="Eisen J.A."/>
            <person name="Coyne R.S."/>
            <person name="Wu M."/>
            <person name="Wu D."/>
            <person name="Thiagarajan M."/>
            <person name="Wortman J.R."/>
            <person name="Badger J.H."/>
            <person name="Ren Q."/>
            <person name="Amedeo P."/>
            <person name="Jones K.M."/>
            <person name="Tallon L.J."/>
            <person name="Delcher A.L."/>
            <person name="Salzberg S.L."/>
            <person name="Silva J.C."/>
            <person name="Haas B.J."/>
            <person name="Majoros W.H."/>
            <person name="Farzad M."/>
            <person name="Carlton J.M."/>
            <person name="Smith R.K. Jr."/>
            <person name="Garg J."/>
            <person name="Pearlman R.E."/>
            <person name="Karrer K.M."/>
            <person name="Sun L."/>
            <person name="Manning G."/>
            <person name="Elde N.C."/>
            <person name="Turkewitz A.P."/>
            <person name="Asai D.J."/>
            <person name="Wilkes D.E."/>
            <person name="Wang Y."/>
            <person name="Cai H."/>
            <person name="Collins K."/>
            <person name="Stewart B.A."/>
            <person name="Lee S.R."/>
            <person name="Wilamowska K."/>
            <person name="Weinberg Z."/>
            <person name="Ruzzo W.L."/>
            <person name="Wloga D."/>
            <person name="Gaertig J."/>
            <person name="Frankel J."/>
            <person name="Tsao C.-C."/>
            <person name="Gorovsky M.A."/>
            <person name="Keeling P.J."/>
            <person name="Waller R.F."/>
            <person name="Patron N.J."/>
            <person name="Cherry J.M."/>
            <person name="Stover N.A."/>
            <person name="Krieger C.J."/>
            <person name="del Toro C."/>
            <person name="Ryder H.F."/>
            <person name="Williamson S.C."/>
            <person name="Barbeau R.A."/>
            <person name="Hamilton E.P."/>
            <person name="Orias E."/>
        </authorList>
    </citation>
    <scope>NUCLEOTIDE SEQUENCE [LARGE SCALE GENOMIC DNA]</scope>
    <source>
        <strain evidence="2">SB210</strain>
    </source>
</reference>
<proteinExistence type="predicted"/>